<dbReference type="OrthoDB" id="5348860at2"/>
<dbReference type="RefSeq" id="WP_106592876.1">
    <property type="nucleotide sequence ID" value="NZ_PYGI01000022.1"/>
</dbReference>
<dbReference type="PANTHER" id="PTHR38013">
    <property type="entry name" value="GLYCOPROTEIN/POLYSACCHARIDE METABOLISM"/>
    <property type="match status" value="1"/>
</dbReference>
<keyword evidence="3" id="KW-1185">Reference proteome</keyword>
<gene>
    <name evidence="2" type="ORF">CLV44_12251</name>
</gene>
<accession>A0A2P8EQW4</accession>
<dbReference type="PROSITE" id="PS51257">
    <property type="entry name" value="PROKAR_LIPOPROTEIN"/>
    <property type="match status" value="1"/>
</dbReference>
<comment type="caution">
    <text evidence="2">The sequence shown here is derived from an EMBL/GenBank/DDBJ whole genome shotgun (WGS) entry which is preliminary data.</text>
</comment>
<reference evidence="2 3" key="1">
    <citation type="submission" date="2018-03" db="EMBL/GenBank/DDBJ databases">
        <title>Genomic Encyclopedia of Archaeal and Bacterial Type Strains, Phase II (KMG-II): from individual species to whole genera.</title>
        <authorList>
            <person name="Goeker M."/>
        </authorList>
    </citation>
    <scope>NUCLEOTIDE SEQUENCE [LARGE SCALE GENOMIC DNA]</scope>
    <source>
        <strain evidence="2 3">DSM 17586</strain>
    </source>
</reference>
<dbReference type="PANTHER" id="PTHR38013:SF1">
    <property type="entry name" value="GLYCOPROTEIN_POLYSACCHARIDE METABOLISM"/>
    <property type="match status" value="1"/>
</dbReference>
<evidence type="ECO:0000313" key="3">
    <source>
        <dbReference type="Proteomes" id="UP000242133"/>
    </source>
</evidence>
<evidence type="ECO:0000259" key="1">
    <source>
        <dbReference type="Pfam" id="PF03724"/>
    </source>
</evidence>
<dbReference type="AlphaFoldDB" id="A0A2P8EQW4"/>
<dbReference type="EMBL" id="PYGI01000022">
    <property type="protein sequence ID" value="PSL11828.1"/>
    <property type="molecule type" value="Genomic_DNA"/>
</dbReference>
<dbReference type="InterPro" id="IPR038670">
    <property type="entry name" value="HslJ-like_sf"/>
</dbReference>
<name>A0A2P8EQW4_9GAMM</name>
<dbReference type="Proteomes" id="UP000242133">
    <property type="component" value="Unassembled WGS sequence"/>
</dbReference>
<protein>
    <submittedName>
        <fullName evidence="2">Putative lipoprotein</fullName>
    </submittedName>
</protein>
<dbReference type="InterPro" id="IPR053196">
    <property type="entry name" value="Lipoprotein_YbaY-like"/>
</dbReference>
<proteinExistence type="predicted"/>
<dbReference type="InterPro" id="IPR005184">
    <property type="entry name" value="DUF306_Meta_HslJ"/>
</dbReference>
<keyword evidence="2" id="KW-0449">Lipoprotein</keyword>
<dbReference type="Pfam" id="PF03724">
    <property type="entry name" value="META"/>
    <property type="match status" value="1"/>
</dbReference>
<feature type="domain" description="DUF306" evidence="1">
    <location>
        <begin position="145"/>
        <end position="252"/>
    </location>
</feature>
<evidence type="ECO:0000313" key="2">
    <source>
        <dbReference type="EMBL" id="PSL11828.1"/>
    </source>
</evidence>
<sequence length="259" mass="28664">MFFARSRSGYLTSILAATVLLSGCSTLTEQQTHTVSGQALYRERITLPPASSLEVKVQDVSRADAPAEVLATLIRGDLAAPPYAFSFKIPADQLQPGHRYSVRATISHQDQLLFTTDQHYPVLASGDDTNLMLVMKRVASEQARASLQNTYWKLTHVNGTPVQVAEGEREPHLILKQGDRVQGYSGCNQFMGQFSQTATQLSFGPIAGTMRACMPSLDYERPFLQLMQGQVDWSVEGETLKLHNPDNNISARFKAVYLQ</sequence>
<dbReference type="Pfam" id="PF09619">
    <property type="entry name" value="YscW"/>
    <property type="match status" value="1"/>
</dbReference>
<dbReference type="Gene3D" id="2.40.128.270">
    <property type="match status" value="1"/>
</dbReference>
<organism evidence="2 3">
    <name type="scientific">Marinobacterium halophilum</name>
    <dbReference type="NCBI Taxonomy" id="267374"/>
    <lineage>
        <taxon>Bacteria</taxon>
        <taxon>Pseudomonadati</taxon>
        <taxon>Pseudomonadota</taxon>
        <taxon>Gammaproteobacteria</taxon>
        <taxon>Oceanospirillales</taxon>
        <taxon>Oceanospirillaceae</taxon>
        <taxon>Marinobacterium</taxon>
    </lineage>
</organism>
<dbReference type="InterPro" id="IPR039366">
    <property type="entry name" value="Pilotin"/>
</dbReference>